<dbReference type="GO" id="GO:0000902">
    <property type="term" value="P:cell morphogenesis"/>
    <property type="evidence" value="ECO:0007669"/>
    <property type="project" value="UniProtKB-UniRule"/>
</dbReference>
<dbReference type="OrthoDB" id="9775031at2"/>
<evidence type="ECO:0000256" key="6">
    <source>
        <dbReference type="ARBA" id="ARBA00022695"/>
    </source>
</evidence>
<keyword evidence="12 18" id="KW-0511">Multifunctional enzyme</keyword>
<comment type="pathway">
    <text evidence="18">Nucleotide-sugar biosynthesis; UDP-N-acetyl-alpha-D-glucosamine biosynthesis; UDP-N-acetyl-alpha-D-glucosamine from N-acetyl-alpha-D-glucosamine 1-phosphate: step 1/1.</text>
</comment>
<evidence type="ECO:0000256" key="3">
    <source>
        <dbReference type="ARBA" id="ARBA00007947"/>
    </source>
</evidence>
<keyword evidence="8 18" id="KW-0677">Repeat</keyword>
<evidence type="ECO:0000256" key="12">
    <source>
        <dbReference type="ARBA" id="ARBA00023268"/>
    </source>
</evidence>
<dbReference type="EMBL" id="SNYW01000006">
    <property type="protein sequence ID" value="TDQ84280.1"/>
    <property type="molecule type" value="Genomic_DNA"/>
</dbReference>
<dbReference type="InterPro" id="IPR001451">
    <property type="entry name" value="Hexapep"/>
</dbReference>
<feature type="region of interest" description="Pyrophosphorylase" evidence="18">
    <location>
        <begin position="1"/>
        <end position="232"/>
    </location>
</feature>
<reference evidence="20 21" key="1">
    <citation type="submission" date="2019-03" db="EMBL/GenBank/DDBJ databases">
        <title>Genomic Encyclopedia of Type Strains, Phase III (KMG-III): the genomes of soil and plant-associated and newly described type strains.</title>
        <authorList>
            <person name="Whitman W."/>
        </authorList>
    </citation>
    <scope>NUCLEOTIDE SEQUENCE [LARGE SCALE GENOMIC DNA]</scope>
    <source>
        <strain evidence="20 21">CGMCC 1.7660</strain>
    </source>
</reference>
<feature type="region of interest" description="N-acetyltransferase" evidence="18">
    <location>
        <begin position="254"/>
        <end position="451"/>
    </location>
</feature>
<comment type="pathway">
    <text evidence="18">Nucleotide-sugar biosynthesis; UDP-N-acetyl-alpha-D-glucosamine biosynthesis; N-acetyl-alpha-D-glucosamine 1-phosphate from alpha-D-glucosamine 6-phosphate (route II): step 2/2.</text>
</comment>
<feature type="binding site" evidence="18">
    <location>
        <begin position="372"/>
        <end position="373"/>
    </location>
    <ligand>
        <name>acetyl-CoA</name>
        <dbReference type="ChEBI" id="CHEBI:57288"/>
    </ligand>
</feature>
<evidence type="ECO:0000256" key="10">
    <source>
        <dbReference type="ARBA" id="ARBA00022960"/>
    </source>
</evidence>
<dbReference type="InterPro" id="IPR011004">
    <property type="entry name" value="Trimer_LpxA-like_sf"/>
</dbReference>
<dbReference type="CDD" id="cd03353">
    <property type="entry name" value="LbH_GlmU_C"/>
    <property type="match status" value="1"/>
</dbReference>
<comment type="pathway">
    <text evidence="18">Bacterial outer membrane biogenesis; LPS lipid A biosynthesis.</text>
</comment>
<dbReference type="Gene3D" id="2.160.10.10">
    <property type="entry name" value="Hexapeptide repeat proteins"/>
    <property type="match status" value="1"/>
</dbReference>
<feature type="binding site" evidence="18">
    <location>
        <begin position="12"/>
        <end position="15"/>
    </location>
    <ligand>
        <name>UDP-N-acetyl-alpha-D-glucosamine</name>
        <dbReference type="ChEBI" id="CHEBI:57705"/>
    </ligand>
</feature>
<dbReference type="GO" id="GO:0071555">
    <property type="term" value="P:cell wall organization"/>
    <property type="evidence" value="ECO:0007669"/>
    <property type="project" value="UniProtKB-KW"/>
</dbReference>
<comment type="subcellular location">
    <subcellularLocation>
        <location evidence="1 18">Cytoplasm</location>
    </subcellularLocation>
</comment>
<dbReference type="GO" id="GO:0006048">
    <property type="term" value="P:UDP-N-acetylglucosamine biosynthetic process"/>
    <property type="evidence" value="ECO:0007669"/>
    <property type="project" value="UniProtKB-UniPathway"/>
</dbReference>
<feature type="binding site" evidence="18">
    <location>
        <position position="337"/>
    </location>
    <ligand>
        <name>UDP-N-acetyl-alpha-D-glucosamine</name>
        <dbReference type="ChEBI" id="CHEBI:57705"/>
    </ligand>
</feature>
<feature type="binding site" evidence="18">
    <location>
        <position position="426"/>
    </location>
    <ligand>
        <name>acetyl-CoA</name>
        <dbReference type="ChEBI" id="CHEBI:57288"/>
    </ligand>
</feature>
<keyword evidence="9 18" id="KW-0460">Magnesium</keyword>
<feature type="binding site" evidence="18">
    <location>
        <position position="363"/>
    </location>
    <ligand>
        <name>UDP-N-acetyl-alpha-D-glucosamine</name>
        <dbReference type="ChEBI" id="CHEBI:57705"/>
    </ligand>
</feature>
<feature type="binding site" evidence="18">
    <location>
        <position position="391"/>
    </location>
    <ligand>
        <name>acetyl-CoA</name>
        <dbReference type="ChEBI" id="CHEBI:57288"/>
    </ligand>
</feature>
<dbReference type="UniPathway" id="UPA00113">
    <property type="reaction ID" value="UER00532"/>
</dbReference>
<feature type="binding site" evidence="18">
    <location>
        <position position="319"/>
    </location>
    <ligand>
        <name>UDP-N-acetyl-alpha-D-glucosamine</name>
        <dbReference type="ChEBI" id="CHEBI:57705"/>
    </ligand>
</feature>
<gene>
    <name evidence="18" type="primary">glmU</name>
    <name evidence="20" type="ORF">A8950_0829</name>
</gene>
<dbReference type="InterPro" id="IPR038009">
    <property type="entry name" value="GlmU_C_LbH"/>
</dbReference>
<name>A0A4R6WVS1_9PROT</name>
<evidence type="ECO:0000256" key="13">
    <source>
        <dbReference type="ARBA" id="ARBA00023315"/>
    </source>
</evidence>
<keyword evidence="21" id="KW-1185">Reference proteome</keyword>
<dbReference type="SUPFAM" id="SSF53448">
    <property type="entry name" value="Nucleotide-diphospho-sugar transferases"/>
    <property type="match status" value="1"/>
</dbReference>
<dbReference type="PANTHER" id="PTHR43584">
    <property type="entry name" value="NUCLEOTIDYL TRANSFERASE"/>
    <property type="match status" value="1"/>
</dbReference>
<comment type="function">
    <text evidence="17 18">Catalyzes the last two sequential reactions in the de novo biosynthetic pathway for UDP-N-acetylglucosamine (UDP-GlcNAc). The C-terminal domain catalyzes the transfer of acetyl group from acetyl coenzyme A to glucosamine-1-phosphate (GlcN-1-P) to produce N-acetylglucosamine-1-phosphate (GlcNAc-1-P), which is converted into UDP-GlcNAc by the transfer of uridine 5-monophosphate (from uridine 5-triphosphate), a reaction catalyzed by the N-terminal domain.</text>
</comment>
<feature type="binding site" evidence="18">
    <location>
        <position position="230"/>
    </location>
    <ligand>
        <name>UDP-N-acetyl-alpha-D-glucosamine</name>
        <dbReference type="ChEBI" id="CHEBI:57705"/>
    </ligand>
</feature>
<dbReference type="GO" id="GO:0009252">
    <property type="term" value="P:peptidoglycan biosynthetic process"/>
    <property type="evidence" value="ECO:0007669"/>
    <property type="project" value="UniProtKB-UniRule"/>
</dbReference>
<comment type="caution">
    <text evidence="20">The sequence shown here is derived from an EMBL/GenBank/DDBJ whole genome shotgun (WGS) entry which is preliminary data.</text>
</comment>
<dbReference type="NCBIfam" id="TIGR01173">
    <property type="entry name" value="glmU"/>
    <property type="match status" value="1"/>
</dbReference>
<keyword evidence="13 18" id="KW-0012">Acyltransferase</keyword>
<feature type="binding site" evidence="18">
    <location>
        <position position="352"/>
    </location>
    <ligand>
        <name>UDP-N-acetyl-alpha-D-glucosamine</name>
        <dbReference type="ChEBI" id="CHEBI:57705"/>
    </ligand>
</feature>
<dbReference type="PROSITE" id="PS00101">
    <property type="entry name" value="HEXAPEP_TRANSFERASES"/>
    <property type="match status" value="1"/>
</dbReference>
<dbReference type="Pfam" id="PF12804">
    <property type="entry name" value="NTP_transf_3"/>
    <property type="match status" value="1"/>
</dbReference>
<protein>
    <recommendedName>
        <fullName evidence="18">Bifunctional protein GlmU</fullName>
    </recommendedName>
    <domain>
        <recommendedName>
            <fullName evidence="18">UDP-N-acetylglucosamine pyrophosphorylase</fullName>
            <ecNumber evidence="18">2.7.7.23</ecNumber>
        </recommendedName>
        <alternativeName>
            <fullName evidence="18">N-acetylglucosamine-1-phosphate uridyltransferase</fullName>
        </alternativeName>
    </domain>
    <domain>
        <recommendedName>
            <fullName evidence="18">Glucosamine-1-phosphate N-acetyltransferase</fullName>
            <ecNumber evidence="18">2.3.1.157</ecNumber>
        </recommendedName>
    </domain>
</protein>
<keyword evidence="6 18" id="KW-0548">Nucleotidyltransferase</keyword>
<feature type="binding site" evidence="18">
    <location>
        <position position="230"/>
    </location>
    <ligand>
        <name>Mg(2+)</name>
        <dbReference type="ChEBI" id="CHEBI:18420"/>
    </ligand>
</feature>
<dbReference type="EC" id="2.7.7.23" evidence="18"/>
<evidence type="ECO:0000256" key="9">
    <source>
        <dbReference type="ARBA" id="ARBA00022842"/>
    </source>
</evidence>
<dbReference type="PANTHER" id="PTHR43584:SF3">
    <property type="entry name" value="BIFUNCTIONAL PROTEIN GLMU"/>
    <property type="match status" value="1"/>
</dbReference>
<keyword evidence="5 18" id="KW-0808">Transferase</keyword>
<comment type="catalytic activity">
    <reaction evidence="15 18">
        <text>alpha-D-glucosamine 1-phosphate + acetyl-CoA = N-acetyl-alpha-D-glucosamine 1-phosphate + CoA + H(+)</text>
        <dbReference type="Rhea" id="RHEA:13725"/>
        <dbReference type="ChEBI" id="CHEBI:15378"/>
        <dbReference type="ChEBI" id="CHEBI:57287"/>
        <dbReference type="ChEBI" id="CHEBI:57288"/>
        <dbReference type="ChEBI" id="CHEBI:57776"/>
        <dbReference type="ChEBI" id="CHEBI:58516"/>
        <dbReference type="EC" id="2.3.1.157"/>
    </reaction>
</comment>
<feature type="binding site" evidence="18">
    <location>
        <position position="143"/>
    </location>
    <ligand>
        <name>UDP-N-acetyl-alpha-D-glucosamine</name>
        <dbReference type="ChEBI" id="CHEBI:57705"/>
    </ligand>
</feature>
<dbReference type="GO" id="GO:0009245">
    <property type="term" value="P:lipid A biosynthetic process"/>
    <property type="evidence" value="ECO:0007669"/>
    <property type="project" value="UniProtKB-UniRule"/>
</dbReference>
<feature type="domain" description="MobA-like NTP transferase" evidence="19">
    <location>
        <begin position="9"/>
        <end position="131"/>
    </location>
</feature>
<evidence type="ECO:0000256" key="2">
    <source>
        <dbReference type="ARBA" id="ARBA00007707"/>
    </source>
</evidence>
<keyword evidence="10 18" id="KW-0133">Cell shape</keyword>
<keyword evidence="11 18" id="KW-0573">Peptidoglycan synthesis</keyword>
<dbReference type="HAMAP" id="MF_01631">
    <property type="entry name" value="GlmU"/>
    <property type="match status" value="1"/>
</dbReference>
<dbReference type="CDD" id="cd02540">
    <property type="entry name" value="GT2_GlmU_N_bac"/>
    <property type="match status" value="1"/>
</dbReference>
<evidence type="ECO:0000313" key="20">
    <source>
        <dbReference type="EMBL" id="TDQ84280.1"/>
    </source>
</evidence>
<dbReference type="GO" id="GO:0003977">
    <property type="term" value="F:UDP-N-acetylglucosamine diphosphorylase activity"/>
    <property type="evidence" value="ECO:0007669"/>
    <property type="project" value="UniProtKB-UniRule"/>
</dbReference>
<evidence type="ECO:0000313" key="21">
    <source>
        <dbReference type="Proteomes" id="UP000295783"/>
    </source>
</evidence>
<dbReference type="NCBIfam" id="NF010933">
    <property type="entry name" value="PRK14353.1"/>
    <property type="match status" value="1"/>
</dbReference>
<evidence type="ECO:0000256" key="11">
    <source>
        <dbReference type="ARBA" id="ARBA00022984"/>
    </source>
</evidence>
<dbReference type="Pfam" id="PF00132">
    <property type="entry name" value="Hexapep"/>
    <property type="match status" value="2"/>
</dbReference>
<evidence type="ECO:0000259" key="19">
    <source>
        <dbReference type="Pfam" id="PF12804"/>
    </source>
</evidence>
<sequence length="451" mass="47036">MSAQDRIAAIILAAGKGTRMKSTLPKVMHRIAGRSMIGHVLANLAPLQPQRVAVVVAPGMEGVKAEVAPAPIAVQGEQLGTGHAVRSARDAVGAFAGTILILFGDTPFVSTETLRRLVERRGAKDEPAVVVLGMRPADAGAYGRLVLDGQGNLERIVEFKEATAAERAIGLCNSGVMAVDGTILWTLLDLIRNDNAKGEYYLTDIVALARADGRNCAVVEAPETELLGVNSRAELAVAEALYQDQRRQAAMEAGATLIDPGTVYFAADTELGRDVVVGPNVVFGAGVRVADNVEIRAFCHIEGAVIGAGAVIGPFARLRTGTTIGEGAHVGNFVEVKNSELGAGAKANHLSYLGDADVGAKSNIGAGTITCNYDGFLKARTEIGQDAFIGSNSALVAPVRIGAGAIVGAGSVITRDVEADAIAVARGEQVARAGKAREFRDRRRKMKSDKK</sequence>
<evidence type="ECO:0000256" key="1">
    <source>
        <dbReference type="ARBA" id="ARBA00004496"/>
    </source>
</evidence>
<dbReference type="InterPro" id="IPR018357">
    <property type="entry name" value="Hexapep_transf_CS"/>
</dbReference>
<dbReference type="EC" id="2.3.1.157" evidence="18"/>
<evidence type="ECO:0000256" key="14">
    <source>
        <dbReference type="ARBA" id="ARBA00023316"/>
    </source>
</evidence>
<organism evidence="20 21">
    <name type="scientific">Dongia mobilis</name>
    <dbReference type="NCBI Taxonomy" id="578943"/>
    <lineage>
        <taxon>Bacteria</taxon>
        <taxon>Pseudomonadati</taxon>
        <taxon>Pseudomonadota</taxon>
        <taxon>Alphaproteobacteria</taxon>
        <taxon>Rhodospirillales</taxon>
        <taxon>Dongiaceae</taxon>
        <taxon>Dongia</taxon>
    </lineage>
</organism>
<comment type="similarity">
    <text evidence="3 18">In the N-terminal section; belongs to the N-acetylglucosamine-1-phosphate uridyltransferase family.</text>
</comment>
<keyword evidence="14 18" id="KW-0961">Cell wall biogenesis/degradation</keyword>
<keyword evidence="7 18" id="KW-0479">Metal-binding</keyword>
<feature type="binding site" evidence="18">
    <location>
        <position position="409"/>
    </location>
    <ligand>
        <name>acetyl-CoA</name>
        <dbReference type="ChEBI" id="CHEBI:57288"/>
    </ligand>
</feature>
<dbReference type="RefSeq" id="WP_133612319.1">
    <property type="nucleotide sequence ID" value="NZ_SNYW01000006.1"/>
</dbReference>
<comment type="similarity">
    <text evidence="2 18">In the C-terminal section; belongs to the transferase hexapeptide repeat family.</text>
</comment>
<proteinExistence type="inferred from homology"/>
<dbReference type="InterPro" id="IPR025877">
    <property type="entry name" value="MobA-like_NTP_Trfase"/>
</dbReference>
<comment type="catalytic activity">
    <reaction evidence="16 18">
        <text>N-acetyl-alpha-D-glucosamine 1-phosphate + UTP + H(+) = UDP-N-acetyl-alpha-D-glucosamine + diphosphate</text>
        <dbReference type="Rhea" id="RHEA:13509"/>
        <dbReference type="ChEBI" id="CHEBI:15378"/>
        <dbReference type="ChEBI" id="CHEBI:33019"/>
        <dbReference type="ChEBI" id="CHEBI:46398"/>
        <dbReference type="ChEBI" id="CHEBI:57705"/>
        <dbReference type="ChEBI" id="CHEBI:57776"/>
        <dbReference type="EC" id="2.7.7.23"/>
    </reaction>
</comment>
<dbReference type="AlphaFoldDB" id="A0A4R6WVS1"/>
<feature type="binding site" evidence="18">
    <location>
        <position position="105"/>
    </location>
    <ligand>
        <name>Mg(2+)</name>
        <dbReference type="ChEBI" id="CHEBI:18420"/>
    </ligand>
</feature>
<feature type="binding site" evidence="18">
    <location>
        <position position="173"/>
    </location>
    <ligand>
        <name>UDP-N-acetyl-alpha-D-glucosamine</name>
        <dbReference type="ChEBI" id="CHEBI:57705"/>
    </ligand>
</feature>
<dbReference type="GO" id="GO:0016020">
    <property type="term" value="C:membrane"/>
    <property type="evidence" value="ECO:0007669"/>
    <property type="project" value="GOC"/>
</dbReference>
<dbReference type="UniPathway" id="UPA00973"/>
<feature type="active site" description="Proton acceptor" evidence="18">
    <location>
        <position position="349"/>
    </location>
</feature>
<feature type="binding site" evidence="18">
    <location>
        <position position="75"/>
    </location>
    <ligand>
        <name>UDP-N-acetyl-alpha-D-glucosamine</name>
        <dbReference type="ChEBI" id="CHEBI:57705"/>
    </ligand>
</feature>
<dbReference type="GO" id="GO:0005737">
    <property type="term" value="C:cytoplasm"/>
    <property type="evidence" value="ECO:0007669"/>
    <property type="project" value="UniProtKB-SubCell"/>
</dbReference>
<dbReference type="Gene3D" id="3.90.550.10">
    <property type="entry name" value="Spore Coat Polysaccharide Biosynthesis Protein SpsA, Chain A"/>
    <property type="match status" value="1"/>
</dbReference>
<accession>A0A4R6WVS1</accession>
<feature type="binding site" evidence="18">
    <location>
        <position position="158"/>
    </location>
    <ligand>
        <name>UDP-N-acetyl-alpha-D-glucosamine</name>
        <dbReference type="ChEBI" id="CHEBI:57705"/>
    </ligand>
</feature>
<evidence type="ECO:0000256" key="5">
    <source>
        <dbReference type="ARBA" id="ARBA00022679"/>
    </source>
</evidence>
<evidence type="ECO:0000256" key="7">
    <source>
        <dbReference type="ARBA" id="ARBA00022723"/>
    </source>
</evidence>
<dbReference type="GO" id="GO:0000287">
    <property type="term" value="F:magnesium ion binding"/>
    <property type="evidence" value="ECO:0007669"/>
    <property type="project" value="UniProtKB-UniRule"/>
</dbReference>
<comment type="cofactor">
    <cofactor evidence="18">
        <name>Mg(2+)</name>
        <dbReference type="ChEBI" id="CHEBI:18420"/>
    </cofactor>
    <text evidence="18">Binds 1 Mg(2+) ion per subunit.</text>
</comment>
<comment type="caution">
    <text evidence="18">Lacks conserved residue(s) required for the propagation of feature annotation.</text>
</comment>
<evidence type="ECO:0000256" key="4">
    <source>
        <dbReference type="ARBA" id="ARBA00022490"/>
    </source>
</evidence>
<comment type="subunit">
    <text evidence="18">Homotrimer.</text>
</comment>
<dbReference type="GO" id="GO:0008360">
    <property type="term" value="P:regulation of cell shape"/>
    <property type="evidence" value="ECO:0007669"/>
    <property type="project" value="UniProtKB-KW"/>
</dbReference>
<dbReference type="SUPFAM" id="SSF51161">
    <property type="entry name" value="Trimeric LpxA-like enzymes"/>
    <property type="match status" value="1"/>
</dbReference>
<dbReference type="GO" id="GO:0019134">
    <property type="term" value="F:glucosamine-1-phosphate N-acetyltransferase activity"/>
    <property type="evidence" value="ECO:0007669"/>
    <property type="project" value="UniProtKB-UniRule"/>
</dbReference>
<dbReference type="InterPro" id="IPR050065">
    <property type="entry name" value="GlmU-like"/>
</dbReference>
<evidence type="ECO:0000256" key="16">
    <source>
        <dbReference type="ARBA" id="ARBA00048493"/>
    </source>
</evidence>
<evidence type="ECO:0000256" key="15">
    <source>
        <dbReference type="ARBA" id="ARBA00048247"/>
    </source>
</evidence>
<evidence type="ECO:0000256" key="18">
    <source>
        <dbReference type="HAMAP-Rule" id="MF_01631"/>
    </source>
</evidence>
<keyword evidence="4 18" id="KW-0963">Cytoplasm</keyword>
<dbReference type="Proteomes" id="UP000295783">
    <property type="component" value="Unassembled WGS sequence"/>
</dbReference>
<dbReference type="InterPro" id="IPR005882">
    <property type="entry name" value="Bifunctional_GlmU"/>
</dbReference>
<feature type="binding site" evidence="18">
    <location>
        <position position="366"/>
    </location>
    <ligand>
        <name>acetyl-CoA</name>
        <dbReference type="ChEBI" id="CHEBI:57288"/>
    </ligand>
</feature>
<evidence type="ECO:0000256" key="17">
    <source>
        <dbReference type="ARBA" id="ARBA00049628"/>
    </source>
</evidence>
<feature type="binding site" evidence="18">
    <location>
        <position position="26"/>
    </location>
    <ligand>
        <name>UDP-N-acetyl-alpha-D-glucosamine</name>
        <dbReference type="ChEBI" id="CHEBI:57705"/>
    </ligand>
</feature>
<evidence type="ECO:0000256" key="8">
    <source>
        <dbReference type="ARBA" id="ARBA00022737"/>
    </source>
</evidence>
<feature type="region of interest" description="Linker" evidence="18">
    <location>
        <begin position="233"/>
        <end position="253"/>
    </location>
</feature>
<dbReference type="InterPro" id="IPR029044">
    <property type="entry name" value="Nucleotide-diphossugar_trans"/>
</dbReference>
<feature type="binding site" evidence="18">
    <location>
        <begin position="80"/>
        <end position="81"/>
    </location>
    <ligand>
        <name>UDP-N-acetyl-alpha-D-glucosamine</name>
        <dbReference type="ChEBI" id="CHEBI:57705"/>
    </ligand>
</feature>